<evidence type="ECO:0000313" key="2">
    <source>
        <dbReference type="Proteomes" id="UP001163223"/>
    </source>
</evidence>
<proteinExistence type="predicted"/>
<dbReference type="Proteomes" id="UP001163223">
    <property type="component" value="Chromosome"/>
</dbReference>
<organism evidence="1 2">
    <name type="scientific">Antarcticirhabdus aurantiaca</name>
    <dbReference type="NCBI Taxonomy" id="2606717"/>
    <lineage>
        <taxon>Bacteria</taxon>
        <taxon>Pseudomonadati</taxon>
        <taxon>Pseudomonadota</taxon>
        <taxon>Alphaproteobacteria</taxon>
        <taxon>Hyphomicrobiales</taxon>
        <taxon>Aurantimonadaceae</taxon>
        <taxon>Antarcticirhabdus</taxon>
    </lineage>
</organism>
<name>A0ACD4NRM5_9HYPH</name>
<reference evidence="1" key="1">
    <citation type="submission" date="2022-11" db="EMBL/GenBank/DDBJ databases">
        <title>beta-Carotene-producing bacterium, Jeongeuplla avenae sp. nov., alleviates the salt stress of Arabidopsis seedlings.</title>
        <authorList>
            <person name="Jiang L."/>
            <person name="Lee J."/>
        </authorList>
    </citation>
    <scope>NUCLEOTIDE SEQUENCE</scope>
    <source>
        <strain evidence="1">DY_R2A_6</strain>
    </source>
</reference>
<protein>
    <submittedName>
        <fullName evidence="1">Uncharacterized protein</fullName>
    </submittedName>
</protein>
<evidence type="ECO:0000313" key="1">
    <source>
        <dbReference type="EMBL" id="WAJ29449.1"/>
    </source>
</evidence>
<sequence>MMPPLKPPLRGIGEPPPWPAPPLYPGDWLDLPDDVVARTGSLLERFADARAFPNLTGRFLRMRALRLPFYPGWTLLEILGRPLGKRLGVARVLLGSERPLLLNGSAGILHMVNSKHLEGLDDPATVRHYLRFFCSCVHGEEGGGTRFQVVEGMDEIPPEMVRPGKVETVSAAVRPIEEVDGPSALLATLVYGGSLFRSLMRIDSSGMVVMEDDEPIAEDVFRLRECFDGPWQMHPHEIVPHQPKPETE</sequence>
<accession>A0ACD4NRM5</accession>
<gene>
    <name evidence="1" type="ORF">OXU80_04210</name>
</gene>
<dbReference type="EMBL" id="CP113520">
    <property type="protein sequence ID" value="WAJ29449.1"/>
    <property type="molecule type" value="Genomic_DNA"/>
</dbReference>
<keyword evidence="2" id="KW-1185">Reference proteome</keyword>